<feature type="compositionally biased region" description="Basic and acidic residues" evidence="1">
    <location>
        <begin position="450"/>
        <end position="488"/>
    </location>
</feature>
<proteinExistence type="predicted"/>
<feature type="compositionally biased region" description="Polar residues" evidence="1">
    <location>
        <begin position="669"/>
        <end position="707"/>
    </location>
</feature>
<feature type="compositionally biased region" description="Basic and acidic residues" evidence="1">
    <location>
        <begin position="412"/>
        <end position="439"/>
    </location>
</feature>
<gene>
    <name evidence="2" type="ORF">B0H63DRAFT_544433</name>
</gene>
<feature type="compositionally biased region" description="Polar residues" evidence="1">
    <location>
        <begin position="598"/>
        <end position="634"/>
    </location>
</feature>
<protein>
    <submittedName>
        <fullName evidence="2">Uncharacterized protein</fullName>
    </submittedName>
</protein>
<feature type="region of interest" description="Disordered" evidence="1">
    <location>
        <begin position="1"/>
        <end position="396"/>
    </location>
</feature>
<feature type="compositionally biased region" description="Polar residues" evidence="1">
    <location>
        <begin position="353"/>
        <end position="369"/>
    </location>
</feature>
<feature type="compositionally biased region" description="Low complexity" evidence="1">
    <location>
        <begin position="640"/>
        <end position="653"/>
    </location>
</feature>
<feature type="compositionally biased region" description="Low complexity" evidence="1">
    <location>
        <begin position="708"/>
        <end position="720"/>
    </location>
</feature>
<evidence type="ECO:0000256" key="1">
    <source>
        <dbReference type="SAM" id="MobiDB-lite"/>
    </source>
</evidence>
<organism evidence="2 3">
    <name type="scientific">Podospora didyma</name>
    <dbReference type="NCBI Taxonomy" id="330526"/>
    <lineage>
        <taxon>Eukaryota</taxon>
        <taxon>Fungi</taxon>
        <taxon>Dikarya</taxon>
        <taxon>Ascomycota</taxon>
        <taxon>Pezizomycotina</taxon>
        <taxon>Sordariomycetes</taxon>
        <taxon>Sordariomycetidae</taxon>
        <taxon>Sordariales</taxon>
        <taxon>Podosporaceae</taxon>
        <taxon>Podospora</taxon>
    </lineage>
</organism>
<sequence>MDHVPGEYPVTPFDDDMTTHREHNKLHKPQDPRGQTQQTGAHNYTDSGVGLTEQQHAAQFSNLPVQEPKRSELSEAVGGGTYSREEAFVPEAQKAQPQGVFGSEAKRDTFDSQPLRSNPSETPVGALFSRHHDTTALESQPKKVKDQDAFGLEPTTHSAKGAYTAPSHSRNLQEAADRDTFAPRDSSVEQPRVPGENTGPTTQGGSVTPPYWGKLPKAAGGGIYNTVTGHGSPKDDHAQHQKSPSRSSASERSHISGPTSDYPGNGIHNTVTGHGSQDDDSRRHAAGHSSVDRSAATGGLLAATMPPIENQRSSATHTGRSDPSLSSPTSARGDAMPAHSSAGVVGGKEDPTTFGTSSYEPTPRTSSHSPRAFPLSTDHHDDAAAPNHRTRDGLLAGGAGVGAGVAASELADKYRGHSKDQDVSPVREDRHASKHDTTEKKHHAIAGVLPHREKEHKEEKHPAPVESKPTREATVLKKKSREDSPPQEKKHHGIMGIFHRHKDDKKTEETTTTEPTKHHTSDHSKHEKDSKHEKEKIAAGTAAGAGAMGLMHKHKEDNLKERSQETAPERTRISPEYGSGSHATGPTSVVAAPMAQHATHQSSNPTEYESSRQGQPPSPTHAAQSSNRDQSSDASHQRPLAAAGAGVAAGLGASHYAHSKEQSSHPHVDSSTGYSQAQSTGISAPQQSTHQQSSVPFAATGTASNMFSSGHKSGTPSSSSLAQGTTPSRSTDATSTGHRSNKPQGSEPYNVLPSGTPSGVKVEPRGSRTLQDYGPTSQDDSQHSRNQHGGLAAATGAGVAAGLGASQLAHHQNQGSNNSPTQVSQEQFGRHQSEPYNNRPASNEPLLDTSHAGRRNDVVIHSRQQDSRQQFRAPETQMSPEVMPSAYTESAPRSTALPGTHSKDNAPPVPSKDYPTGARDFSGDYQNAQPERQAEQSQGHSQGHSQGPALAAATGAWTSTAGTASGNTNTGSGASGAGKVLHKCQHCGGDNDISQYFTKEGVKAMKNGTGFW</sequence>
<feature type="compositionally biased region" description="Polar residues" evidence="1">
    <location>
        <begin position="33"/>
        <end position="64"/>
    </location>
</feature>
<dbReference type="Proteomes" id="UP001285441">
    <property type="component" value="Unassembled WGS sequence"/>
</dbReference>
<feature type="compositionally biased region" description="Basic residues" evidence="1">
    <location>
        <begin position="489"/>
        <end position="503"/>
    </location>
</feature>
<evidence type="ECO:0000313" key="2">
    <source>
        <dbReference type="EMBL" id="KAK3385927.1"/>
    </source>
</evidence>
<accession>A0AAE0U032</accession>
<keyword evidence="3" id="KW-1185">Reference proteome</keyword>
<dbReference type="EMBL" id="JAULSW010000004">
    <property type="protein sequence ID" value="KAK3385927.1"/>
    <property type="molecule type" value="Genomic_DNA"/>
</dbReference>
<feature type="compositionally biased region" description="Polar residues" evidence="1">
    <location>
        <begin position="721"/>
        <end position="744"/>
    </location>
</feature>
<feature type="compositionally biased region" description="Basic and acidic residues" evidence="1">
    <location>
        <begin position="130"/>
        <end position="148"/>
    </location>
</feature>
<feature type="compositionally biased region" description="Basic and acidic residues" evidence="1">
    <location>
        <begin position="554"/>
        <end position="573"/>
    </location>
</feature>
<evidence type="ECO:0000313" key="3">
    <source>
        <dbReference type="Proteomes" id="UP001285441"/>
    </source>
</evidence>
<feature type="compositionally biased region" description="Basic and acidic residues" evidence="1">
    <location>
        <begin position="658"/>
        <end position="668"/>
    </location>
</feature>
<reference evidence="2" key="2">
    <citation type="submission" date="2023-06" db="EMBL/GenBank/DDBJ databases">
        <authorList>
            <consortium name="Lawrence Berkeley National Laboratory"/>
            <person name="Haridas S."/>
            <person name="Hensen N."/>
            <person name="Bonometti L."/>
            <person name="Westerberg I."/>
            <person name="Brannstrom I.O."/>
            <person name="Guillou S."/>
            <person name="Cros-Aarteil S."/>
            <person name="Calhoun S."/>
            <person name="Kuo A."/>
            <person name="Mondo S."/>
            <person name="Pangilinan J."/>
            <person name="Riley R."/>
            <person name="LaButti K."/>
            <person name="Andreopoulos B."/>
            <person name="Lipzen A."/>
            <person name="Chen C."/>
            <person name="Yanf M."/>
            <person name="Daum C."/>
            <person name="Ng V."/>
            <person name="Clum A."/>
            <person name="Steindorff A."/>
            <person name="Ohm R."/>
            <person name="Martin F."/>
            <person name="Silar P."/>
            <person name="Natvig D."/>
            <person name="Lalanne C."/>
            <person name="Gautier V."/>
            <person name="Ament-velasquez S.L."/>
            <person name="Kruys A."/>
            <person name="Hutchinson M.I."/>
            <person name="Powell A.J."/>
            <person name="Barry K."/>
            <person name="Miller A.N."/>
            <person name="Grigoriev I.V."/>
            <person name="Debuchy R."/>
            <person name="Gladieux P."/>
            <person name="Thoren M.H."/>
            <person name="Johannesson H."/>
        </authorList>
    </citation>
    <scope>NUCLEOTIDE SEQUENCE</scope>
    <source>
        <strain evidence="2">CBS 232.78</strain>
    </source>
</reference>
<feature type="compositionally biased region" description="Polar residues" evidence="1">
    <location>
        <begin position="111"/>
        <end position="121"/>
    </location>
</feature>
<name>A0AAE0U032_9PEZI</name>
<dbReference type="AlphaFoldDB" id="A0AAE0U032"/>
<feature type="compositionally biased region" description="Polar residues" evidence="1">
    <location>
        <begin position="810"/>
        <end position="827"/>
    </location>
</feature>
<reference evidence="2" key="1">
    <citation type="journal article" date="2023" name="Mol. Phylogenet. Evol.">
        <title>Genome-scale phylogeny and comparative genomics of the fungal order Sordariales.</title>
        <authorList>
            <person name="Hensen N."/>
            <person name="Bonometti L."/>
            <person name="Westerberg I."/>
            <person name="Brannstrom I.O."/>
            <person name="Guillou S."/>
            <person name="Cros-Aarteil S."/>
            <person name="Calhoun S."/>
            <person name="Haridas S."/>
            <person name="Kuo A."/>
            <person name="Mondo S."/>
            <person name="Pangilinan J."/>
            <person name="Riley R."/>
            <person name="LaButti K."/>
            <person name="Andreopoulos B."/>
            <person name="Lipzen A."/>
            <person name="Chen C."/>
            <person name="Yan M."/>
            <person name="Daum C."/>
            <person name="Ng V."/>
            <person name="Clum A."/>
            <person name="Steindorff A."/>
            <person name="Ohm R.A."/>
            <person name="Martin F."/>
            <person name="Silar P."/>
            <person name="Natvig D.O."/>
            <person name="Lalanne C."/>
            <person name="Gautier V."/>
            <person name="Ament-Velasquez S.L."/>
            <person name="Kruys A."/>
            <person name="Hutchinson M.I."/>
            <person name="Powell A.J."/>
            <person name="Barry K."/>
            <person name="Miller A.N."/>
            <person name="Grigoriev I.V."/>
            <person name="Debuchy R."/>
            <person name="Gladieux P."/>
            <person name="Hiltunen Thoren M."/>
            <person name="Johannesson H."/>
        </authorList>
    </citation>
    <scope>NUCLEOTIDE SEQUENCE</scope>
    <source>
        <strain evidence="2">CBS 232.78</strain>
    </source>
</reference>
<feature type="compositionally biased region" description="Low complexity" evidence="1">
    <location>
        <begin position="936"/>
        <end position="972"/>
    </location>
</feature>
<feature type="compositionally biased region" description="Low complexity" evidence="1">
    <location>
        <begin position="538"/>
        <end position="549"/>
    </location>
</feature>
<feature type="compositionally biased region" description="Basic and acidic residues" evidence="1">
    <location>
        <begin position="504"/>
        <end position="537"/>
    </location>
</feature>
<feature type="compositionally biased region" description="Polar residues" evidence="1">
    <location>
        <begin position="768"/>
        <end position="779"/>
    </location>
</feature>
<feature type="compositionally biased region" description="Low complexity" evidence="1">
    <location>
        <begin position="789"/>
        <end position="809"/>
    </location>
</feature>
<feature type="compositionally biased region" description="Polar residues" evidence="1">
    <location>
        <begin position="310"/>
        <end position="330"/>
    </location>
</feature>
<feature type="region of interest" description="Disordered" evidence="1">
    <location>
        <begin position="412"/>
        <end position="980"/>
    </location>
</feature>
<comment type="caution">
    <text evidence="2">The sequence shown here is derived from an EMBL/GenBank/DDBJ whole genome shotgun (WGS) entry which is preliminary data.</text>
</comment>
<feature type="compositionally biased region" description="Basic and acidic residues" evidence="1">
    <location>
        <begin position="854"/>
        <end position="866"/>
    </location>
</feature>